<proteinExistence type="predicted"/>
<sequence>MKLFSDALWAAIATLMVAPILNSSYMHTLLHT</sequence>
<protein>
    <submittedName>
        <fullName evidence="1">Uncharacterized protein</fullName>
    </submittedName>
</protein>
<dbReference type="Ensembl" id="ENSCSAVT00000009460.1">
    <property type="protein sequence ID" value="ENSCSAVP00000009343.1"/>
    <property type="gene ID" value="ENSCSAVG00000005505.1"/>
</dbReference>
<dbReference type="Proteomes" id="UP000007875">
    <property type="component" value="Unassembled WGS sequence"/>
</dbReference>
<reference evidence="2" key="1">
    <citation type="submission" date="2003-08" db="EMBL/GenBank/DDBJ databases">
        <authorList>
            <person name="Birren B."/>
            <person name="Nusbaum C."/>
            <person name="Abebe A."/>
            <person name="Abouelleil A."/>
            <person name="Adekoya E."/>
            <person name="Ait-zahra M."/>
            <person name="Allen N."/>
            <person name="Allen T."/>
            <person name="An P."/>
            <person name="Anderson M."/>
            <person name="Anderson S."/>
            <person name="Arachchi H."/>
            <person name="Armbruster J."/>
            <person name="Bachantsang P."/>
            <person name="Baldwin J."/>
            <person name="Barry A."/>
            <person name="Bayul T."/>
            <person name="Blitshsteyn B."/>
            <person name="Bloom T."/>
            <person name="Blye J."/>
            <person name="Boguslavskiy L."/>
            <person name="Borowsky M."/>
            <person name="Boukhgalter B."/>
            <person name="Brunache A."/>
            <person name="Butler J."/>
            <person name="Calixte N."/>
            <person name="Calvo S."/>
            <person name="Camarata J."/>
            <person name="Campo K."/>
            <person name="Chang J."/>
            <person name="Cheshatsang Y."/>
            <person name="Citroen M."/>
            <person name="Collymore A."/>
            <person name="Considine T."/>
            <person name="Cook A."/>
            <person name="Cooke P."/>
            <person name="Corum B."/>
            <person name="Cuomo C."/>
            <person name="David R."/>
            <person name="Dawoe T."/>
            <person name="Degray S."/>
            <person name="Dodge S."/>
            <person name="Dooley K."/>
            <person name="Dorje P."/>
            <person name="Dorjee K."/>
            <person name="Dorris L."/>
            <person name="Duffey N."/>
            <person name="Dupes A."/>
            <person name="Elkins T."/>
            <person name="Engels R."/>
            <person name="Erickson J."/>
            <person name="Farina A."/>
            <person name="Faro S."/>
            <person name="Ferreira P."/>
            <person name="Fischer H."/>
            <person name="Fitzgerald M."/>
            <person name="Foley K."/>
            <person name="Gage D."/>
            <person name="Galagan J."/>
            <person name="Gearin G."/>
            <person name="Gnerre S."/>
            <person name="Gnirke A."/>
            <person name="Goyette A."/>
            <person name="Graham J."/>
            <person name="Grandbois E."/>
            <person name="Gyaltsen K."/>
            <person name="Hafez N."/>
            <person name="Hagopian D."/>
            <person name="Hagos B."/>
            <person name="Hall J."/>
            <person name="Hatcher B."/>
            <person name="Heller A."/>
            <person name="Higgins H."/>
            <person name="Honan T."/>
            <person name="Horn A."/>
            <person name="Houde N."/>
            <person name="Hughes L."/>
            <person name="Hulme W."/>
            <person name="Husby E."/>
            <person name="Iliev I."/>
            <person name="Jaffe D."/>
            <person name="Jones C."/>
            <person name="Kamal M."/>
            <person name="Kamat A."/>
            <person name="Kamvysselis M."/>
            <person name="Karlsson E."/>
            <person name="Kells C."/>
            <person name="Kieu A."/>
            <person name="Kisner P."/>
            <person name="Kodira C."/>
            <person name="Kulbokas E."/>
            <person name="Labutti K."/>
            <person name="Lama D."/>
            <person name="Landers T."/>
            <person name="Leger J."/>
            <person name="Levine S."/>
            <person name="Lewis D."/>
            <person name="Lewis T."/>
            <person name="Lindblad-toh K."/>
            <person name="Liu X."/>
            <person name="Lokyitsang T."/>
            <person name="Lokyitsang Y."/>
            <person name="Lucien O."/>
            <person name="Lui A."/>
            <person name="Ma L.J."/>
            <person name="Mabbitt R."/>
            <person name="Macdonald J."/>
            <person name="Maclean C."/>
            <person name="Major J."/>
            <person name="Manning J."/>
            <person name="Marabella R."/>
            <person name="Maru K."/>
            <person name="Matthews C."/>
            <person name="Mauceli E."/>
            <person name="Mccarthy M."/>
            <person name="Mcdonough S."/>
            <person name="Mcghee T."/>
            <person name="Meldrim J."/>
            <person name="Meneus L."/>
            <person name="Mesirov J."/>
            <person name="Mihalev A."/>
            <person name="Mihova T."/>
            <person name="Mikkelsen T."/>
            <person name="Mlenga V."/>
            <person name="Moru K."/>
            <person name="Mozes J."/>
            <person name="Mulrain L."/>
            <person name="Munson G."/>
            <person name="Naylor J."/>
            <person name="Newes C."/>
            <person name="Nguyen C."/>
            <person name="Nguyen N."/>
            <person name="Nguyen T."/>
            <person name="Nicol R."/>
            <person name="Nielsen C."/>
            <person name="Nizzari M."/>
            <person name="Norbu C."/>
            <person name="Norbu N."/>
            <person name="O'donnell P."/>
            <person name="Okoawo O."/>
            <person name="O'leary S."/>
            <person name="Omotosho B."/>
            <person name="O'neill K."/>
            <person name="Osman S."/>
            <person name="Parker S."/>
            <person name="Perrin D."/>
            <person name="Phunkhang P."/>
            <person name="Piqani B."/>
            <person name="Purcell S."/>
            <person name="Rachupka T."/>
            <person name="Ramasamy U."/>
            <person name="Rameau R."/>
            <person name="Ray V."/>
            <person name="Raymond C."/>
            <person name="Retta R."/>
            <person name="Richardson S."/>
            <person name="Rise C."/>
            <person name="Rodriguez J."/>
            <person name="Rogers J."/>
            <person name="Rogov P."/>
            <person name="Rutman M."/>
            <person name="Schupbach R."/>
            <person name="Seaman C."/>
            <person name="Settipalli S."/>
            <person name="Sharpe T."/>
            <person name="Sheridan J."/>
            <person name="Sherpa N."/>
            <person name="Shi J."/>
            <person name="Smirnov S."/>
            <person name="Smith C."/>
            <person name="Sougnez C."/>
            <person name="Spencer B."/>
            <person name="Stalker J."/>
            <person name="Stange-thomann N."/>
            <person name="Stavropoulos S."/>
            <person name="Stetson K."/>
            <person name="Stone C."/>
            <person name="Stone S."/>
            <person name="Stubbs M."/>
            <person name="Talamas J."/>
            <person name="Tchuinga P."/>
            <person name="Tenzing P."/>
            <person name="Tesfaye S."/>
            <person name="Theodore J."/>
            <person name="Thoulutsang Y."/>
            <person name="Topham K."/>
            <person name="Towey S."/>
            <person name="Tsamla T."/>
            <person name="Tsomo N."/>
            <person name="Vallee D."/>
            <person name="Vassiliev H."/>
            <person name="Venkataraman V."/>
            <person name="Vinson J."/>
            <person name="Vo A."/>
            <person name="Wade C."/>
            <person name="Wang S."/>
            <person name="Wangchuk T."/>
            <person name="Wangdi T."/>
            <person name="Whittaker C."/>
            <person name="Wilkinson J."/>
            <person name="Wu Y."/>
            <person name="Wyman D."/>
            <person name="Yadav S."/>
            <person name="Yang S."/>
            <person name="Yang X."/>
            <person name="Yeager S."/>
            <person name="Yee E."/>
            <person name="Young G."/>
            <person name="Zainoun J."/>
            <person name="Zembeck L."/>
            <person name="Zimmer A."/>
            <person name="Zody M."/>
            <person name="Lander E."/>
        </authorList>
    </citation>
    <scope>NUCLEOTIDE SEQUENCE [LARGE SCALE GENOMIC DNA]</scope>
</reference>
<evidence type="ECO:0000313" key="2">
    <source>
        <dbReference type="Proteomes" id="UP000007875"/>
    </source>
</evidence>
<reference evidence="1" key="3">
    <citation type="submission" date="2025-09" db="UniProtKB">
        <authorList>
            <consortium name="Ensembl"/>
        </authorList>
    </citation>
    <scope>IDENTIFICATION</scope>
</reference>
<reference evidence="1" key="2">
    <citation type="submission" date="2025-08" db="UniProtKB">
        <authorList>
            <consortium name="Ensembl"/>
        </authorList>
    </citation>
    <scope>IDENTIFICATION</scope>
</reference>
<dbReference type="HOGENOM" id="CLU_3394032_0_0_1"/>
<accession>H2YVI3</accession>
<organism evidence="1 2">
    <name type="scientific">Ciona savignyi</name>
    <name type="common">Pacific transparent sea squirt</name>
    <dbReference type="NCBI Taxonomy" id="51511"/>
    <lineage>
        <taxon>Eukaryota</taxon>
        <taxon>Metazoa</taxon>
        <taxon>Chordata</taxon>
        <taxon>Tunicata</taxon>
        <taxon>Ascidiacea</taxon>
        <taxon>Phlebobranchia</taxon>
        <taxon>Cionidae</taxon>
        <taxon>Ciona</taxon>
    </lineage>
</organism>
<keyword evidence="2" id="KW-1185">Reference proteome</keyword>
<evidence type="ECO:0000313" key="1">
    <source>
        <dbReference type="Ensembl" id="ENSCSAVP00000009343.1"/>
    </source>
</evidence>
<dbReference type="InParanoid" id="H2YVI3"/>
<dbReference type="AlphaFoldDB" id="H2YVI3"/>
<name>H2YVI3_CIOSA</name>